<feature type="domain" description="GH141-like insertion" evidence="3">
    <location>
        <begin position="147"/>
        <end position="289"/>
    </location>
</feature>
<organism evidence="4 5">
    <name type="scientific">Robinsoniella peoriensis</name>
    <dbReference type="NCBI Taxonomy" id="180332"/>
    <lineage>
        <taxon>Bacteria</taxon>
        <taxon>Bacillati</taxon>
        <taxon>Bacillota</taxon>
        <taxon>Clostridia</taxon>
        <taxon>Lachnospirales</taxon>
        <taxon>Lachnospiraceae</taxon>
        <taxon>Robinsoniella</taxon>
    </lineage>
</organism>
<dbReference type="SUPFAM" id="SSF51126">
    <property type="entry name" value="Pectin lyase-like"/>
    <property type="match status" value="1"/>
</dbReference>
<dbReference type="RefSeq" id="WP_161597373.1">
    <property type="nucleotide sequence ID" value="NZ_QGQD01000065.1"/>
</dbReference>
<evidence type="ECO:0000256" key="1">
    <source>
        <dbReference type="SAM" id="SignalP"/>
    </source>
</evidence>
<dbReference type="Gene3D" id="2.60.120.560">
    <property type="entry name" value="Exo-inulinase, domain 1"/>
    <property type="match status" value="1"/>
</dbReference>
<dbReference type="SMART" id="SM00710">
    <property type="entry name" value="PbH1"/>
    <property type="match status" value="7"/>
</dbReference>
<protein>
    <submittedName>
        <fullName evidence="4">Uncharacterized protein</fullName>
    </submittedName>
</protein>
<dbReference type="Pfam" id="PF13306">
    <property type="entry name" value="LRR_5"/>
    <property type="match status" value="1"/>
</dbReference>
<evidence type="ECO:0000313" key="4">
    <source>
        <dbReference type="EMBL" id="TLC99797.1"/>
    </source>
</evidence>
<name>A0A4V6HRN9_9FIRM</name>
<dbReference type="Pfam" id="PF21231">
    <property type="entry name" value="GH141_M"/>
    <property type="match status" value="1"/>
</dbReference>
<dbReference type="Gene3D" id="3.40.50.12480">
    <property type="match status" value="1"/>
</dbReference>
<evidence type="ECO:0000259" key="3">
    <source>
        <dbReference type="Pfam" id="PF21231"/>
    </source>
</evidence>
<dbReference type="InterPro" id="IPR012334">
    <property type="entry name" value="Pectin_lyas_fold"/>
</dbReference>
<dbReference type="InterPro" id="IPR026906">
    <property type="entry name" value="LRR_5"/>
</dbReference>
<sequence length="1697" mass="185924" precursor="true">MRKKLVAGLLSAAMLVSSVPGVAMAEQAEVSSSQVMAEIYVSARTEPGTGDGSEQNPFASMEEARLAVQGLNDHMTGDIVVYFDDGEYLLDSTVAFNQEDSASNGHKIIYKAKEPGKAVLTSGLEVTGWEDANDEKRPGLLAADADIDNTRQFYVDGEMAVRAKGKIKGEMVRSGEKTTYTTYNGNHDAYTGFRCANTDILNWRNPDNIEFIWDISWAHRISPVTSITKLDENNSFIEMEWDSFKTGQIAGGVQINRGPDYVENAYELLDEPGEWYFDSQEKKIYYMPKAGQEMSQTQAIIPSVENLITLEGNLDESVSDISFEGFGFSYNTWLYPSAKGWPEQQANFAHDPKEDFNMHAYSLAPGAAIVTKMAKGITFDRCTFQNLGSAGINMLDGSVGNTVKNSVFKDISAGGILVGGVSITEAHPLMPGDTVENHIKNKTPHDERLIVKDNTITNNYFNGIGTEYKGSIAVVAGYTDGTVIRNNTIRDVAYSGISVGWGWGYWEQGGRYKPDGMPDDETPAEYPVFPLGDAAVSRNNIIENNDVSMCMMKLHDGAGVYTLGDMPGTSIKGNIIHDNVGWPGGIYLDQGSGGMTVDQNITYNVQVDMNHNVREYTYGYKADHYVDGGNNYYGVAPDDDRYPVELAANAGVQEAGGEIIIPIELNKLTAPEFISSGDKVLLEGNFGKETGRVVLSGAQGPVYVDAQSGNIISWTAKKILLRMPGGVVSGSVFIESADGIQSNAKKINVGNFTEELFKDDFEDYAAGKLVDQESAVNRYTAIVNSAYVEKNEDGTQFLRINKPADGVDARLEKEADWQDVMLSMDLRYDVNPQSYGGLFLSPRFMDHGNKYLVLLTPNYTNGLGYQQYVDGSLNGPGGGGNYSYKVGTWYSTKIAIVGHEMKVKIWEKGKPEPSIWTSATTFSGVDKGGLLVQMTSFIDGEKASIDNLCVLGYQPGITEDMSADRTAPVTTAILSGNQNAEDKGIYNSQVQVSLFAEDLDSGVADIEYQLGDSEFTAYTEPLIFGTNGDYVISYRSVDRAGNTEKTRTIRFTVDLQPGELVFEDNFDVYDAGTFIDLDTKGYTAINGESIEIEEQESGKLLKLNGIGQDVRLMHKADWPSTVMTFDYKFQNPLGGLEGLYPSNYFQNLSPDSMYAYPMLPGWGGILLQQNVNGNANNITGISNDVYPLQADTWYKVKMQTSDDHMAIKIWTRDAEEPENWMAERDVSGLSGGGGLYFSFSGKAGENAAYIDNVEVRGFETSSEVTRVIFEADPQDATVSITDNQPEADGSYLLQRGSYTYTVSAEGYMDLTGTLEVNGEITKSIYTALQRKPVSREQLDQLIEQACAITDAELKKYTDDSAKAFKNALEAAVRLSEDAFQPEVDAAAEALDAAIKGLTAKPPVYRDQLNVLIQNARAVTAAQLLLYTDESVRVFKNALEAAVRLSENASQAEVDAAARALDAAIKGLTKKPETNVQQPIDVSKLSIGSIARQTHTGRSIKPSVTVRYGSKVLRAGTDYTLTYKNNVNPGKAQLILTGKGGYKGSITKTFVIAAKKGKIYTVGDYQYRVLNSSVKSGTVRFLKPVKKSLKKARVLSTVKIGNYSYKVTEIGKEAFKNNKKLTSVIIDKNVKVIHSYAFSGAKQLKSITVKSKVLNKVYKNTFKNIHKRAVIRVPSSKLRAYKKLMANKGQSKTVVIRK</sequence>
<feature type="chain" id="PRO_5020768188" evidence="1">
    <location>
        <begin position="26"/>
        <end position="1697"/>
    </location>
</feature>
<accession>A0A4V6HRN9</accession>
<dbReference type="STRING" id="180332.GCA_000797495_02787"/>
<feature type="signal peptide" evidence="1">
    <location>
        <begin position="1"/>
        <end position="25"/>
    </location>
</feature>
<dbReference type="Proteomes" id="UP000306509">
    <property type="component" value="Unassembled WGS sequence"/>
</dbReference>
<dbReference type="InterPro" id="IPR006626">
    <property type="entry name" value="PbH1"/>
</dbReference>
<reference evidence="4 5" key="1">
    <citation type="journal article" date="2019" name="Anaerobe">
        <title>Detection of Robinsoniella peoriensis in multiple bone samples of a trauma patient.</title>
        <authorList>
            <person name="Schrottner P."/>
            <person name="Hartwich K."/>
            <person name="Bunk B."/>
            <person name="Schober I."/>
            <person name="Helbig S."/>
            <person name="Rudolph W.W."/>
            <person name="Gunzer F."/>
        </authorList>
    </citation>
    <scope>NUCLEOTIDE SEQUENCE [LARGE SCALE GENOMIC DNA]</scope>
    <source>
        <strain evidence="4 5">DSM 106044</strain>
    </source>
</reference>
<dbReference type="Pfam" id="PF13229">
    <property type="entry name" value="Beta_helix"/>
    <property type="match status" value="1"/>
</dbReference>
<dbReference type="PANTHER" id="PTHR36453">
    <property type="entry name" value="SECRETED PROTEIN-RELATED"/>
    <property type="match status" value="1"/>
</dbReference>
<keyword evidence="1" id="KW-0732">Signal</keyword>
<dbReference type="PANTHER" id="PTHR36453:SF1">
    <property type="entry name" value="RIGHT HANDED BETA HELIX DOMAIN-CONTAINING PROTEIN"/>
    <property type="match status" value="1"/>
</dbReference>
<proteinExistence type="predicted"/>
<dbReference type="Pfam" id="PF07554">
    <property type="entry name" value="FIVAR"/>
    <property type="match status" value="2"/>
</dbReference>
<gene>
    <name evidence="4" type="ORF">DSM106044_03322</name>
</gene>
<dbReference type="InterPro" id="IPR011050">
    <property type="entry name" value="Pectin_lyase_fold/virulence"/>
</dbReference>
<dbReference type="NCBIfam" id="NF047446">
    <property type="entry name" value="barrel_OmpL47"/>
    <property type="match status" value="1"/>
</dbReference>
<evidence type="ECO:0000259" key="2">
    <source>
        <dbReference type="Pfam" id="PF13229"/>
    </source>
</evidence>
<keyword evidence="5" id="KW-1185">Reference proteome</keyword>
<dbReference type="InterPro" id="IPR058094">
    <property type="entry name" value="Ig-like_OmpL47-like"/>
</dbReference>
<comment type="caution">
    <text evidence="4">The sequence shown here is derived from an EMBL/GenBank/DDBJ whole genome shotgun (WGS) entry which is preliminary data.</text>
</comment>
<dbReference type="Gene3D" id="1.20.1270.90">
    <property type="entry name" value="AF1782-like"/>
    <property type="match status" value="2"/>
</dbReference>
<dbReference type="EMBL" id="QGQD01000065">
    <property type="protein sequence ID" value="TLC99797.1"/>
    <property type="molecule type" value="Genomic_DNA"/>
</dbReference>
<evidence type="ECO:0000313" key="5">
    <source>
        <dbReference type="Proteomes" id="UP000306509"/>
    </source>
</evidence>
<dbReference type="Gene3D" id="2.160.20.10">
    <property type="entry name" value="Single-stranded right-handed beta-helix, Pectin lyase-like"/>
    <property type="match status" value="2"/>
</dbReference>
<dbReference type="InterPro" id="IPR048482">
    <property type="entry name" value="GH141_ins"/>
</dbReference>
<dbReference type="InterPro" id="IPR039448">
    <property type="entry name" value="Beta_helix"/>
</dbReference>
<feature type="domain" description="Right handed beta helix" evidence="2">
    <location>
        <begin position="368"/>
        <end position="499"/>
    </location>
</feature>